<dbReference type="GO" id="GO:0003677">
    <property type="term" value="F:DNA binding"/>
    <property type="evidence" value="ECO:0007669"/>
    <property type="project" value="UniProtKB-KW"/>
</dbReference>
<sequence>MSTPIPADVEQHLKSLVTENITLDMMKELWIRKDKLFSDQIALLAMDEVDQLDMDEERGILLLTYSGSLISLGCGEKRTMEYASIKLRSDVPHIIKSEDVSLTSPLIRGSVATFQGGQVQNTSSIYKIVVCREGVSVEEQEKRIREATVFITSSFVHLNRDLTLTEGQSSVDMFNKKEMVRYVAGKNGLSMKQTREIIDDYLVMAETGLLLGKAVSLGNLGKLSLKWKPERKARLGRNPATGEEITIPAKEAHYTPSFRFSSAIKERCEQVEYKET</sequence>
<dbReference type="CDD" id="cd00591">
    <property type="entry name" value="HU_IHF"/>
    <property type="match status" value="1"/>
</dbReference>
<gene>
    <name evidence="5" type="ORF">HNR50_003369</name>
</gene>
<evidence type="ECO:0000256" key="2">
    <source>
        <dbReference type="ARBA" id="ARBA00023067"/>
    </source>
</evidence>
<comment type="caution">
    <text evidence="5">The sequence shown here is derived from an EMBL/GenBank/DDBJ whole genome shotgun (WGS) entry which is preliminary data.</text>
</comment>
<dbReference type="InterPro" id="IPR010992">
    <property type="entry name" value="IHF-like_DNA-bd_dom_sf"/>
</dbReference>
<name>A0A841RFX9_9SPIO</name>
<dbReference type="SUPFAM" id="SSF47729">
    <property type="entry name" value="IHF-like DNA-binding proteins"/>
    <property type="match status" value="1"/>
</dbReference>
<evidence type="ECO:0000256" key="3">
    <source>
        <dbReference type="ARBA" id="ARBA00023125"/>
    </source>
</evidence>
<accession>A0A841RFX9</accession>
<evidence type="ECO:0000313" key="6">
    <source>
        <dbReference type="Proteomes" id="UP000587760"/>
    </source>
</evidence>
<proteinExistence type="inferred from homology"/>
<evidence type="ECO:0000256" key="4">
    <source>
        <dbReference type="RuleBase" id="RU003939"/>
    </source>
</evidence>
<dbReference type="InterPro" id="IPR000119">
    <property type="entry name" value="Hist_DNA-bd"/>
</dbReference>
<dbReference type="RefSeq" id="WP_184747925.1">
    <property type="nucleotide sequence ID" value="NZ_JACHGJ010000007.1"/>
</dbReference>
<organism evidence="5 6">
    <name type="scientific">Spirochaeta isovalerica</name>
    <dbReference type="NCBI Taxonomy" id="150"/>
    <lineage>
        <taxon>Bacteria</taxon>
        <taxon>Pseudomonadati</taxon>
        <taxon>Spirochaetota</taxon>
        <taxon>Spirochaetia</taxon>
        <taxon>Spirochaetales</taxon>
        <taxon>Spirochaetaceae</taxon>
        <taxon>Spirochaeta</taxon>
    </lineage>
</organism>
<dbReference type="AlphaFoldDB" id="A0A841RFX9"/>
<keyword evidence="3 5" id="KW-0238">DNA-binding</keyword>
<comment type="similarity">
    <text evidence="1 4">Belongs to the bacterial histone-like protein family.</text>
</comment>
<dbReference type="EMBL" id="JACHGJ010000007">
    <property type="protein sequence ID" value="MBB6481689.1"/>
    <property type="molecule type" value="Genomic_DNA"/>
</dbReference>
<dbReference type="GO" id="GO:0030527">
    <property type="term" value="F:structural constituent of chromatin"/>
    <property type="evidence" value="ECO:0007669"/>
    <property type="project" value="InterPro"/>
</dbReference>
<dbReference type="PANTHER" id="PTHR33175:SF3">
    <property type="entry name" value="DNA-BINDING PROTEIN HU-BETA"/>
    <property type="match status" value="1"/>
</dbReference>
<evidence type="ECO:0000313" key="5">
    <source>
        <dbReference type="EMBL" id="MBB6481689.1"/>
    </source>
</evidence>
<evidence type="ECO:0000256" key="1">
    <source>
        <dbReference type="ARBA" id="ARBA00010529"/>
    </source>
</evidence>
<dbReference type="Pfam" id="PF00216">
    <property type="entry name" value="Bac_DNA_binding"/>
    <property type="match status" value="1"/>
</dbReference>
<dbReference type="Gene3D" id="4.10.520.10">
    <property type="entry name" value="IHF-like DNA-binding proteins"/>
    <property type="match status" value="1"/>
</dbReference>
<protein>
    <submittedName>
        <fullName evidence="5">Nucleoid DNA-binding protein</fullName>
    </submittedName>
</protein>
<dbReference type="Proteomes" id="UP000587760">
    <property type="component" value="Unassembled WGS sequence"/>
</dbReference>
<dbReference type="PANTHER" id="PTHR33175">
    <property type="entry name" value="DNA-BINDING PROTEIN HU"/>
    <property type="match status" value="1"/>
</dbReference>
<keyword evidence="2" id="KW-0226">DNA condensation</keyword>
<keyword evidence="6" id="KW-1185">Reference proteome</keyword>
<dbReference type="SMART" id="SM00411">
    <property type="entry name" value="BHL"/>
    <property type="match status" value="1"/>
</dbReference>
<reference evidence="5 6" key="1">
    <citation type="submission" date="2020-08" db="EMBL/GenBank/DDBJ databases">
        <title>Genomic Encyclopedia of Type Strains, Phase IV (KMG-IV): sequencing the most valuable type-strain genomes for metagenomic binning, comparative biology and taxonomic classification.</title>
        <authorList>
            <person name="Goeker M."/>
        </authorList>
    </citation>
    <scope>NUCLEOTIDE SEQUENCE [LARGE SCALE GENOMIC DNA]</scope>
    <source>
        <strain evidence="5 6">DSM 2461</strain>
    </source>
</reference>
<dbReference type="GO" id="GO:0030261">
    <property type="term" value="P:chromosome condensation"/>
    <property type="evidence" value="ECO:0007669"/>
    <property type="project" value="UniProtKB-KW"/>
</dbReference>